<proteinExistence type="predicted"/>
<comment type="caution">
    <text evidence="1">The sequence shown here is derived from an EMBL/GenBank/DDBJ whole genome shotgun (WGS) entry which is preliminary data.</text>
</comment>
<evidence type="ECO:0000313" key="1">
    <source>
        <dbReference type="EMBL" id="KAJ8389655.1"/>
    </source>
</evidence>
<dbReference type="AlphaFoldDB" id="A0AAD7WAQ3"/>
<protein>
    <submittedName>
        <fullName evidence="1">Uncharacterized protein</fullName>
    </submittedName>
</protein>
<organism evidence="1 2">
    <name type="scientific">Aldrovandia affinis</name>
    <dbReference type="NCBI Taxonomy" id="143900"/>
    <lineage>
        <taxon>Eukaryota</taxon>
        <taxon>Metazoa</taxon>
        <taxon>Chordata</taxon>
        <taxon>Craniata</taxon>
        <taxon>Vertebrata</taxon>
        <taxon>Euteleostomi</taxon>
        <taxon>Actinopterygii</taxon>
        <taxon>Neopterygii</taxon>
        <taxon>Teleostei</taxon>
        <taxon>Notacanthiformes</taxon>
        <taxon>Halosauridae</taxon>
        <taxon>Aldrovandia</taxon>
    </lineage>
</organism>
<evidence type="ECO:0000313" key="2">
    <source>
        <dbReference type="Proteomes" id="UP001221898"/>
    </source>
</evidence>
<dbReference type="EMBL" id="JAINUG010000179">
    <property type="protein sequence ID" value="KAJ8389655.1"/>
    <property type="molecule type" value="Genomic_DNA"/>
</dbReference>
<accession>A0AAD7WAQ3</accession>
<dbReference type="Proteomes" id="UP001221898">
    <property type="component" value="Unassembled WGS sequence"/>
</dbReference>
<reference evidence="1" key="1">
    <citation type="journal article" date="2023" name="Science">
        <title>Genome structures resolve the early diversification of teleost fishes.</title>
        <authorList>
            <person name="Parey E."/>
            <person name="Louis A."/>
            <person name="Montfort J."/>
            <person name="Bouchez O."/>
            <person name="Roques C."/>
            <person name="Iampietro C."/>
            <person name="Lluch J."/>
            <person name="Castinel A."/>
            <person name="Donnadieu C."/>
            <person name="Desvignes T."/>
            <person name="Floi Bucao C."/>
            <person name="Jouanno E."/>
            <person name="Wen M."/>
            <person name="Mejri S."/>
            <person name="Dirks R."/>
            <person name="Jansen H."/>
            <person name="Henkel C."/>
            <person name="Chen W.J."/>
            <person name="Zahm M."/>
            <person name="Cabau C."/>
            <person name="Klopp C."/>
            <person name="Thompson A.W."/>
            <person name="Robinson-Rechavi M."/>
            <person name="Braasch I."/>
            <person name="Lecointre G."/>
            <person name="Bobe J."/>
            <person name="Postlethwait J.H."/>
            <person name="Berthelot C."/>
            <person name="Roest Crollius H."/>
            <person name="Guiguen Y."/>
        </authorList>
    </citation>
    <scope>NUCLEOTIDE SEQUENCE</scope>
    <source>
        <strain evidence="1">NC1722</strain>
    </source>
</reference>
<gene>
    <name evidence="1" type="ORF">AAFF_G00115310</name>
</gene>
<sequence>MSLMRGIIGRRTLGISEQGRTEQGIDNPATGAVREKWCCEASLDRGIGYSSTLEHWAPVTAHTCCGVWLSSAHSPINWCRPELDQIKRGIATHCQ</sequence>
<name>A0AAD7WAQ3_9TELE</name>
<keyword evidence="2" id="KW-1185">Reference proteome</keyword>